<dbReference type="InterPro" id="IPR002318">
    <property type="entry name" value="Ala-tRNA-lgiase_IIc"/>
</dbReference>
<dbReference type="EC" id="6.1.1.7" evidence="14"/>
<sequence>MKRLTSAEVRQLFLDFFKEKGHDIEPSAPLVPHEDPSLLWINSGVATLKKYFDGRIVPENPRIVNAQKAIRTNDIENVGKTARHHTFFEMLGNFSIGDYFKKEAIAFAWEFLTDDRWIGFDPERLSVTVHPEDDEAYRYWKDTIGLPEERIIRLEENFWDIGEGPSGPNAEIFYDRGPAYGDDQTDPELYPGGENERYLEIWNLVFSQFNHNPDGTYTPLPSQNIDTGLGLERLVSVIQDTKTNYETDLFLPIIKETEPLTKTSYGEKETYDTAFKVVADHVRTVSFTIADGALPSNEGRGYVQRRLLRRAVRYAQSLDINEPFMYRLVPVVATIMEPHYPNVKEKEAFIQKVVRNEEERFHETLSDGLAILNDVMTKAKQAGATQIDGDDVFRLYDTYGFPVDLTEEYVKDAGLNVDLDGFEQAMHAQRERARAARKEGDSMQSQNEALRSLHETSTFVGYDKSAIATEAKAIVQKDARVEAVNAGEEALVLLKETPFYAESGGQVADQGLIFSDGTTAEVTDVQQAPNGQPLHRVTVTEGTLTTGNPIMASIHAQDRAATRKNHTATHLVHQALKDVLGDHVNQAGSYVGPGRLRFDFSHFGQVSNTEMQEIEAIVNEKVADATELMIEETTMEDAKAKGAMALFGEKYGNNVRVVHIGDYSIELCGGTHVTNSAEVGIVKLISETGIGAGVRRIEAVTGQAAYHYIEQQLQVLDEVKEQLKAKSTEDVPRRVEQLQQGVREKEKENESIAAKLGNMEAMQLLNDVHEINGVPVVAGQLDNSDMDTLRTTADQLKQKLPTGIIVLGTARDDKVNIVATVSKDLISDGYKAGDIVKKVAAICDGGGGGRPDMAQAGGKNPEKLPEAMAAVDEIIASIS</sequence>
<dbReference type="GO" id="GO:0006419">
    <property type="term" value="P:alanyl-tRNA aminoacylation"/>
    <property type="evidence" value="ECO:0007669"/>
    <property type="project" value="UniProtKB-UniRule"/>
</dbReference>
<dbReference type="FunFam" id="2.40.30.130:FF:000001">
    <property type="entry name" value="Alanine--tRNA ligase"/>
    <property type="match status" value="1"/>
</dbReference>
<evidence type="ECO:0000256" key="8">
    <source>
        <dbReference type="ARBA" id="ARBA00022840"/>
    </source>
</evidence>
<dbReference type="SMART" id="SM00863">
    <property type="entry name" value="tRNA_SAD"/>
    <property type="match status" value="1"/>
</dbReference>
<evidence type="ECO:0000256" key="7">
    <source>
        <dbReference type="ARBA" id="ARBA00022833"/>
    </source>
</evidence>
<evidence type="ECO:0000256" key="3">
    <source>
        <dbReference type="ARBA" id="ARBA00022555"/>
    </source>
</evidence>
<keyword evidence="15" id="KW-0175">Coiled coil</keyword>
<dbReference type="Pfam" id="PF02272">
    <property type="entry name" value="DHHA1"/>
    <property type="match status" value="1"/>
</dbReference>
<comment type="cofactor">
    <cofactor evidence="14">
        <name>Zn(2+)</name>
        <dbReference type="ChEBI" id="CHEBI:29105"/>
    </cofactor>
    <text evidence="14">Binds 1 zinc ion per subunit.</text>
</comment>
<dbReference type="Gene3D" id="3.10.310.40">
    <property type="match status" value="1"/>
</dbReference>
<dbReference type="PRINTS" id="PR00980">
    <property type="entry name" value="TRNASYNTHALA"/>
</dbReference>
<evidence type="ECO:0000256" key="15">
    <source>
        <dbReference type="SAM" id="Coils"/>
    </source>
</evidence>
<dbReference type="GO" id="GO:0005829">
    <property type="term" value="C:cytosol"/>
    <property type="evidence" value="ECO:0007669"/>
    <property type="project" value="TreeGrafter"/>
</dbReference>
<dbReference type="PROSITE" id="PS50860">
    <property type="entry name" value="AA_TRNA_LIGASE_II_ALA"/>
    <property type="match status" value="1"/>
</dbReference>
<dbReference type="InterPro" id="IPR045864">
    <property type="entry name" value="aa-tRNA-synth_II/BPL/LPL"/>
</dbReference>
<dbReference type="InterPro" id="IPR012947">
    <property type="entry name" value="tRNA_SAD"/>
</dbReference>
<feature type="binding site" evidence="14">
    <location>
        <position position="672"/>
    </location>
    <ligand>
        <name>Zn(2+)</name>
        <dbReference type="ChEBI" id="CHEBI:29105"/>
    </ligand>
</feature>
<feature type="binding site" evidence="14">
    <location>
        <position position="570"/>
    </location>
    <ligand>
        <name>Zn(2+)</name>
        <dbReference type="ChEBI" id="CHEBI:29105"/>
    </ligand>
</feature>
<evidence type="ECO:0000256" key="4">
    <source>
        <dbReference type="ARBA" id="ARBA00022598"/>
    </source>
</evidence>
<dbReference type="FunFam" id="3.30.930.10:FF:000046">
    <property type="entry name" value="Alanine--tRNA ligase"/>
    <property type="match status" value="1"/>
</dbReference>
<dbReference type="EMBL" id="CP031092">
    <property type="protein sequence ID" value="AXF57779.1"/>
    <property type="molecule type" value="Genomic_DNA"/>
</dbReference>
<comment type="subcellular location">
    <subcellularLocation>
        <location evidence="14">Cytoplasm</location>
    </subcellularLocation>
</comment>
<dbReference type="InterPro" id="IPR018165">
    <property type="entry name" value="Ala-tRNA-synth_IIc_core"/>
</dbReference>
<evidence type="ECO:0000256" key="2">
    <source>
        <dbReference type="ARBA" id="ARBA00022490"/>
    </source>
</evidence>
<evidence type="ECO:0000256" key="9">
    <source>
        <dbReference type="ARBA" id="ARBA00022884"/>
    </source>
</evidence>
<evidence type="ECO:0000256" key="5">
    <source>
        <dbReference type="ARBA" id="ARBA00022723"/>
    </source>
</evidence>
<dbReference type="SUPFAM" id="SSF55186">
    <property type="entry name" value="ThrRS/AlaRS common domain"/>
    <property type="match status" value="1"/>
</dbReference>
<dbReference type="GO" id="GO:0000049">
    <property type="term" value="F:tRNA binding"/>
    <property type="evidence" value="ECO:0007669"/>
    <property type="project" value="UniProtKB-KW"/>
</dbReference>
<keyword evidence="9 14" id="KW-0694">RNA-binding</keyword>
<keyword evidence="7 14" id="KW-0862">Zinc</keyword>
<dbReference type="SUPFAM" id="SSF101353">
    <property type="entry name" value="Putative anticodon-binding domain of alanyl-tRNA synthetase (AlaRS)"/>
    <property type="match status" value="1"/>
</dbReference>
<keyword evidence="6 14" id="KW-0547">Nucleotide-binding</keyword>
<feature type="coiled-coil region" evidence="15">
    <location>
        <begin position="709"/>
        <end position="762"/>
    </location>
</feature>
<gene>
    <name evidence="14" type="primary">alaS</name>
    <name evidence="17" type="ORF">DT065_18575</name>
</gene>
<dbReference type="SUPFAM" id="SSF50447">
    <property type="entry name" value="Translation proteins"/>
    <property type="match status" value="1"/>
</dbReference>
<evidence type="ECO:0000256" key="1">
    <source>
        <dbReference type="ARBA" id="ARBA00008226"/>
    </source>
</evidence>
<keyword evidence="11 14" id="KW-0030">Aminoacyl-tRNA synthetase</keyword>
<reference evidence="17 18" key="1">
    <citation type="journal article" date="2018" name="J. Microbiol.">
        <title>Salicibibacter kimchii gen. nov., sp. nov., a moderately halophilic and alkalitolerant bacterium in the family Bacillaceae, isolated from kimchi.</title>
        <authorList>
            <person name="Jang J.Y."/>
            <person name="Oh Y.J."/>
            <person name="Lim S.K."/>
            <person name="Park H.K."/>
            <person name="Lee C."/>
            <person name="Kim J.Y."/>
            <person name="Lee M.A."/>
            <person name="Choi H.J."/>
        </authorList>
    </citation>
    <scope>NUCLEOTIDE SEQUENCE [LARGE SCALE GENOMIC DNA]</scope>
    <source>
        <strain evidence="17 18">NKC1-1</strain>
    </source>
</reference>
<comment type="domain">
    <text evidence="14">Consists of three domains; the N-terminal catalytic domain, the editing domain and the C-terminal C-Ala domain. The editing domain removes incorrectly charged amino acids, while the C-Ala domain, along with tRNA(Ala), serves as a bridge to cooperatively bring together the editing and aminoacylation centers thus stimulating deacylation of misacylated tRNAs.</text>
</comment>
<dbReference type="InterPro" id="IPR018162">
    <property type="entry name" value="Ala-tRNA-ligase_IIc_anticod-bd"/>
</dbReference>
<dbReference type="InterPro" id="IPR009000">
    <property type="entry name" value="Transl_B-barrel_sf"/>
</dbReference>
<dbReference type="GO" id="GO:0008270">
    <property type="term" value="F:zinc ion binding"/>
    <property type="evidence" value="ECO:0007669"/>
    <property type="project" value="UniProtKB-UniRule"/>
</dbReference>
<dbReference type="PANTHER" id="PTHR11777">
    <property type="entry name" value="ALANYL-TRNA SYNTHETASE"/>
    <property type="match status" value="1"/>
</dbReference>
<comment type="function">
    <text evidence="12 14">Catalyzes the attachment of alanine to tRNA(Ala) in a two-step reaction: alanine is first activated by ATP to form Ala-AMP and then transferred to the acceptor end of tRNA(Ala). Also edits incorrectly charged Ser-tRNA(Ala) and Gly-tRNA(Ala) via its editing domain.</text>
</comment>
<dbReference type="InterPro" id="IPR003156">
    <property type="entry name" value="DHHA1_dom"/>
</dbReference>
<dbReference type="Pfam" id="PF01411">
    <property type="entry name" value="tRNA-synt_2c"/>
    <property type="match status" value="1"/>
</dbReference>
<dbReference type="Gene3D" id="3.30.930.10">
    <property type="entry name" value="Bira Bifunctional Protein, Domain 2"/>
    <property type="match status" value="1"/>
</dbReference>
<evidence type="ECO:0000256" key="14">
    <source>
        <dbReference type="HAMAP-Rule" id="MF_00036"/>
    </source>
</evidence>
<evidence type="ECO:0000256" key="13">
    <source>
        <dbReference type="ARBA" id="ARBA00048300"/>
    </source>
</evidence>
<dbReference type="CDD" id="cd00673">
    <property type="entry name" value="AlaRS_core"/>
    <property type="match status" value="1"/>
</dbReference>
<dbReference type="PANTHER" id="PTHR11777:SF9">
    <property type="entry name" value="ALANINE--TRNA LIGASE, CYTOPLASMIC"/>
    <property type="match status" value="1"/>
</dbReference>
<dbReference type="FunFam" id="3.10.310.40:FF:000001">
    <property type="entry name" value="Alanine--tRNA ligase"/>
    <property type="match status" value="1"/>
</dbReference>
<keyword evidence="18" id="KW-1185">Reference proteome</keyword>
<dbReference type="GO" id="GO:0004813">
    <property type="term" value="F:alanine-tRNA ligase activity"/>
    <property type="evidence" value="ECO:0007669"/>
    <property type="project" value="UniProtKB-UniRule"/>
</dbReference>
<proteinExistence type="inferred from homology"/>
<keyword evidence="4 14" id="KW-0436">Ligase</keyword>
<keyword evidence="10 14" id="KW-0648">Protein biosynthesis</keyword>
<dbReference type="InterPro" id="IPR018164">
    <property type="entry name" value="Ala-tRNA-synth_IIc_N"/>
</dbReference>
<dbReference type="FunFam" id="3.30.980.10:FF:000004">
    <property type="entry name" value="Alanine--tRNA ligase, cytoplasmic"/>
    <property type="match status" value="1"/>
</dbReference>
<evidence type="ECO:0000256" key="12">
    <source>
        <dbReference type="ARBA" id="ARBA00024779"/>
    </source>
</evidence>
<comment type="similarity">
    <text evidence="1 14">Belongs to the class-II aminoacyl-tRNA synthetase family.</text>
</comment>
<keyword evidence="8 14" id="KW-0067">ATP-binding</keyword>
<evidence type="ECO:0000259" key="16">
    <source>
        <dbReference type="PROSITE" id="PS50860"/>
    </source>
</evidence>
<dbReference type="InterPro" id="IPR050058">
    <property type="entry name" value="Ala-tRNA_ligase"/>
</dbReference>
<dbReference type="OrthoDB" id="9803884at2"/>
<dbReference type="GO" id="GO:0005524">
    <property type="term" value="F:ATP binding"/>
    <property type="evidence" value="ECO:0007669"/>
    <property type="project" value="UniProtKB-UniRule"/>
</dbReference>
<dbReference type="GO" id="GO:0016740">
    <property type="term" value="F:transferase activity"/>
    <property type="evidence" value="ECO:0007669"/>
    <property type="project" value="UniProtKB-ARBA"/>
</dbReference>
<dbReference type="Gene3D" id="2.40.30.130">
    <property type="match status" value="1"/>
</dbReference>
<dbReference type="FunFam" id="3.30.54.20:FF:000001">
    <property type="entry name" value="Alanine--tRNA ligase"/>
    <property type="match status" value="1"/>
</dbReference>
<name>A0A345C3J8_9BACI</name>
<feature type="binding site" evidence="14">
    <location>
        <position position="566"/>
    </location>
    <ligand>
        <name>Zn(2+)</name>
        <dbReference type="ChEBI" id="CHEBI:29105"/>
    </ligand>
</feature>
<dbReference type="GO" id="GO:0140096">
    <property type="term" value="F:catalytic activity, acting on a protein"/>
    <property type="evidence" value="ECO:0007669"/>
    <property type="project" value="UniProtKB-ARBA"/>
</dbReference>
<dbReference type="HAMAP" id="MF_00036_B">
    <property type="entry name" value="Ala_tRNA_synth_B"/>
    <property type="match status" value="1"/>
</dbReference>
<accession>A0A345C3J8</accession>
<comment type="catalytic activity">
    <reaction evidence="13 14">
        <text>tRNA(Ala) + L-alanine + ATP = L-alanyl-tRNA(Ala) + AMP + diphosphate</text>
        <dbReference type="Rhea" id="RHEA:12540"/>
        <dbReference type="Rhea" id="RHEA-COMP:9657"/>
        <dbReference type="Rhea" id="RHEA-COMP:9923"/>
        <dbReference type="ChEBI" id="CHEBI:30616"/>
        <dbReference type="ChEBI" id="CHEBI:33019"/>
        <dbReference type="ChEBI" id="CHEBI:57972"/>
        <dbReference type="ChEBI" id="CHEBI:78442"/>
        <dbReference type="ChEBI" id="CHEBI:78497"/>
        <dbReference type="ChEBI" id="CHEBI:456215"/>
        <dbReference type="EC" id="6.1.1.7"/>
    </reaction>
</comment>
<dbReference type="InterPro" id="IPR018163">
    <property type="entry name" value="Thr/Ala-tRNA-synth_IIc_edit"/>
</dbReference>
<dbReference type="GO" id="GO:0002161">
    <property type="term" value="F:aminoacyl-tRNA deacylase activity"/>
    <property type="evidence" value="ECO:0007669"/>
    <property type="project" value="TreeGrafter"/>
</dbReference>
<evidence type="ECO:0000256" key="6">
    <source>
        <dbReference type="ARBA" id="ARBA00022741"/>
    </source>
</evidence>
<evidence type="ECO:0000256" key="10">
    <source>
        <dbReference type="ARBA" id="ARBA00022917"/>
    </source>
</evidence>
<organism evidence="17 18">
    <name type="scientific">Salicibibacter kimchii</name>
    <dbReference type="NCBI Taxonomy" id="2099786"/>
    <lineage>
        <taxon>Bacteria</taxon>
        <taxon>Bacillati</taxon>
        <taxon>Bacillota</taxon>
        <taxon>Bacilli</taxon>
        <taxon>Bacillales</taxon>
        <taxon>Bacillaceae</taxon>
        <taxon>Salicibibacter</taxon>
    </lineage>
</organism>
<keyword evidence="5 14" id="KW-0479">Metal-binding</keyword>
<evidence type="ECO:0000256" key="11">
    <source>
        <dbReference type="ARBA" id="ARBA00023146"/>
    </source>
</evidence>
<dbReference type="InterPro" id="IPR023033">
    <property type="entry name" value="Ala_tRNA_ligase_euk/bac"/>
</dbReference>
<dbReference type="SUPFAM" id="SSF55681">
    <property type="entry name" value="Class II aaRS and biotin synthetases"/>
    <property type="match status" value="1"/>
</dbReference>
<dbReference type="NCBIfam" id="TIGR00344">
    <property type="entry name" value="alaS"/>
    <property type="match status" value="1"/>
</dbReference>
<keyword evidence="3 14" id="KW-0820">tRNA-binding</keyword>
<protein>
    <recommendedName>
        <fullName evidence="14">Alanine--tRNA ligase</fullName>
        <ecNumber evidence="14">6.1.1.7</ecNumber>
    </recommendedName>
    <alternativeName>
        <fullName evidence="14">Alanyl-tRNA synthetase</fullName>
        <shortName evidence="14">AlaRS</shortName>
    </alternativeName>
</protein>
<dbReference type="Proteomes" id="UP000252100">
    <property type="component" value="Chromosome"/>
</dbReference>
<feature type="domain" description="Alanyl-transfer RNA synthetases family profile" evidence="16">
    <location>
        <begin position="4"/>
        <end position="711"/>
    </location>
</feature>
<dbReference type="Gene3D" id="3.30.980.10">
    <property type="entry name" value="Threonyl-trna Synthetase, Chain A, domain 2"/>
    <property type="match status" value="1"/>
</dbReference>
<dbReference type="Gene3D" id="6.10.250.550">
    <property type="match status" value="1"/>
</dbReference>
<evidence type="ECO:0000313" key="17">
    <source>
        <dbReference type="EMBL" id="AXF57779.1"/>
    </source>
</evidence>
<dbReference type="RefSeq" id="WP_114375922.1">
    <property type="nucleotide sequence ID" value="NZ_CP031092.1"/>
</dbReference>
<dbReference type="Gene3D" id="3.30.54.20">
    <property type="match status" value="1"/>
</dbReference>
<dbReference type="Pfam" id="PF07973">
    <property type="entry name" value="tRNA_SAD"/>
    <property type="match status" value="1"/>
</dbReference>
<evidence type="ECO:0000313" key="18">
    <source>
        <dbReference type="Proteomes" id="UP000252100"/>
    </source>
</evidence>
<keyword evidence="2 14" id="KW-0963">Cytoplasm</keyword>
<dbReference type="AlphaFoldDB" id="A0A345C3J8"/>
<dbReference type="KEGG" id="rue:DT065_18575"/>
<feature type="binding site" evidence="14">
    <location>
        <position position="668"/>
    </location>
    <ligand>
        <name>Zn(2+)</name>
        <dbReference type="ChEBI" id="CHEBI:29105"/>
    </ligand>
</feature>